<proteinExistence type="predicted"/>
<protein>
    <submittedName>
        <fullName evidence="1">Uncharacterized protein</fullName>
    </submittedName>
</protein>
<dbReference type="AlphaFoldDB" id="A0A7C9AYC1"/>
<organism evidence="1">
    <name type="scientific">Opuntia streptacantha</name>
    <name type="common">Prickly pear cactus</name>
    <name type="synonym">Opuntia cardona</name>
    <dbReference type="NCBI Taxonomy" id="393608"/>
    <lineage>
        <taxon>Eukaryota</taxon>
        <taxon>Viridiplantae</taxon>
        <taxon>Streptophyta</taxon>
        <taxon>Embryophyta</taxon>
        <taxon>Tracheophyta</taxon>
        <taxon>Spermatophyta</taxon>
        <taxon>Magnoliopsida</taxon>
        <taxon>eudicotyledons</taxon>
        <taxon>Gunneridae</taxon>
        <taxon>Pentapetalae</taxon>
        <taxon>Caryophyllales</taxon>
        <taxon>Cactineae</taxon>
        <taxon>Cactaceae</taxon>
        <taxon>Opuntioideae</taxon>
        <taxon>Opuntia</taxon>
    </lineage>
</organism>
<evidence type="ECO:0000313" key="1">
    <source>
        <dbReference type="EMBL" id="MBA4679692.1"/>
    </source>
</evidence>
<reference evidence="1" key="2">
    <citation type="submission" date="2020-07" db="EMBL/GenBank/DDBJ databases">
        <authorList>
            <person name="Vera ALvarez R."/>
            <person name="Arias-Moreno D.M."/>
            <person name="Jimenez-Jacinto V."/>
            <person name="Jimenez-Bremont J.F."/>
            <person name="Swaminathan K."/>
            <person name="Moose S.P."/>
            <person name="Guerrero-Gonzalez M.L."/>
            <person name="Marino-Ramirez L."/>
            <person name="Landsman D."/>
            <person name="Rodriguez-Kessler M."/>
            <person name="Delgado-Sanchez P."/>
        </authorList>
    </citation>
    <scope>NUCLEOTIDE SEQUENCE</scope>
    <source>
        <tissue evidence="1">Cladode</tissue>
    </source>
</reference>
<accession>A0A7C9AYC1</accession>
<dbReference type="EMBL" id="GISG01284218">
    <property type="protein sequence ID" value="MBA4679692.1"/>
    <property type="molecule type" value="Transcribed_RNA"/>
</dbReference>
<sequence>MGKSQCYHNPVKELDAHCAVHAHNICSTCGPDNYKVQACCSPQMEPRRCPSMFAFWEALEEAPMVPPSECDYIQILQGRDQEDMRTGLQSQHEQIGALPSHNSHVGEILH</sequence>
<reference evidence="1" key="1">
    <citation type="journal article" date="2013" name="J. Plant Res.">
        <title>Effect of fungi and light on seed germination of three Opuntia species from semiarid lands of central Mexico.</title>
        <authorList>
            <person name="Delgado-Sanchez P."/>
            <person name="Jimenez-Bremont J.F."/>
            <person name="Guerrero-Gonzalez Mde L."/>
            <person name="Flores J."/>
        </authorList>
    </citation>
    <scope>NUCLEOTIDE SEQUENCE</scope>
    <source>
        <tissue evidence="1">Cladode</tissue>
    </source>
</reference>
<name>A0A7C9AYC1_OPUST</name>